<gene>
    <name evidence="1" type="ORF">POVWA1_064090</name>
</gene>
<dbReference type="Proteomes" id="UP000078555">
    <property type="component" value="Unassembled WGS sequence"/>
</dbReference>
<organism evidence="1 2">
    <name type="scientific">Plasmodium ovale wallikeri</name>
    <dbReference type="NCBI Taxonomy" id="864142"/>
    <lineage>
        <taxon>Eukaryota</taxon>
        <taxon>Sar</taxon>
        <taxon>Alveolata</taxon>
        <taxon>Apicomplexa</taxon>
        <taxon>Aconoidasida</taxon>
        <taxon>Haemosporida</taxon>
        <taxon>Plasmodiidae</taxon>
        <taxon>Plasmodium</taxon>
        <taxon>Plasmodium (Plasmodium)</taxon>
    </lineage>
</organism>
<reference evidence="2" key="1">
    <citation type="submission" date="2016-05" db="EMBL/GenBank/DDBJ databases">
        <authorList>
            <person name="Naeem Raeece"/>
        </authorList>
    </citation>
    <scope>NUCLEOTIDE SEQUENCE [LARGE SCALE GENOMIC DNA]</scope>
</reference>
<sequence>MTKGIILNDIPSKKYNYELKREIHYEDIQKNMEGDKLTADVYFWQTTLPEHLQKYINGHMDEWSKDNNKKRCRDLNHILDLILKKIKKKLTASPDSYDLIEEYINKAAKTHLEPWGDECERKSKLSDDSDDIENIKNLDDLCEDIVYIKKKISEIHKNHCNEIYRYINQQIFNLENIYTMSKTKYSDILGYYNFTSLDDFNDTITNLKSKCQEGINGLPLAADQSETSQHSGKSASIIAVTSLSGILSSFFLLYKTTSFGSILNNLVGKKIKFGNNLSDEAYLETLEDISESSYDGGYNILYNSIGDS</sequence>
<name>A0A1A9A9W5_PLAOA</name>
<protein>
    <submittedName>
        <fullName evidence="1">PIR Superfamily Protein</fullName>
    </submittedName>
</protein>
<keyword evidence="2" id="KW-1185">Reference proteome</keyword>
<dbReference type="EMBL" id="FLRD01000336">
    <property type="protein sequence ID" value="SBT52925.1"/>
    <property type="molecule type" value="Genomic_DNA"/>
</dbReference>
<dbReference type="AlphaFoldDB" id="A0A1A9A9W5"/>
<accession>A0A1A9A9W5</accession>
<evidence type="ECO:0000313" key="2">
    <source>
        <dbReference type="Proteomes" id="UP000078555"/>
    </source>
</evidence>
<evidence type="ECO:0000313" key="1">
    <source>
        <dbReference type="EMBL" id="SBT52925.1"/>
    </source>
</evidence>
<proteinExistence type="predicted"/>